<keyword evidence="2" id="KW-1185">Reference proteome</keyword>
<evidence type="ECO:0000313" key="2">
    <source>
        <dbReference type="Proteomes" id="UP000324222"/>
    </source>
</evidence>
<dbReference type="AlphaFoldDB" id="A0A5B7IYY6"/>
<name>A0A5B7IYY6_PORTR</name>
<evidence type="ECO:0000313" key="1">
    <source>
        <dbReference type="EMBL" id="MPC90751.1"/>
    </source>
</evidence>
<dbReference type="Proteomes" id="UP000324222">
    <property type="component" value="Unassembled WGS sequence"/>
</dbReference>
<protein>
    <submittedName>
        <fullName evidence="1">Uncharacterized protein</fullName>
    </submittedName>
</protein>
<proteinExistence type="predicted"/>
<sequence>MHLVSLAPLVSTVSPVSRIGWCPVEPHQHSAGDVLRLDIDCLGSVSVQDVFSSRNSHRARPYMSQHSMLWWCWKLLS</sequence>
<reference evidence="1 2" key="1">
    <citation type="submission" date="2019-05" db="EMBL/GenBank/DDBJ databases">
        <title>Another draft genome of Portunus trituberculatus and its Hox gene families provides insights of decapod evolution.</title>
        <authorList>
            <person name="Jeong J.-H."/>
            <person name="Song I."/>
            <person name="Kim S."/>
            <person name="Choi T."/>
            <person name="Kim D."/>
            <person name="Ryu S."/>
            <person name="Kim W."/>
        </authorList>
    </citation>
    <scope>NUCLEOTIDE SEQUENCE [LARGE SCALE GENOMIC DNA]</scope>
    <source>
        <tissue evidence="1">Muscle</tissue>
    </source>
</reference>
<accession>A0A5B7IYY6</accession>
<organism evidence="1 2">
    <name type="scientific">Portunus trituberculatus</name>
    <name type="common">Swimming crab</name>
    <name type="synonym">Neptunus trituberculatus</name>
    <dbReference type="NCBI Taxonomy" id="210409"/>
    <lineage>
        <taxon>Eukaryota</taxon>
        <taxon>Metazoa</taxon>
        <taxon>Ecdysozoa</taxon>
        <taxon>Arthropoda</taxon>
        <taxon>Crustacea</taxon>
        <taxon>Multicrustacea</taxon>
        <taxon>Malacostraca</taxon>
        <taxon>Eumalacostraca</taxon>
        <taxon>Eucarida</taxon>
        <taxon>Decapoda</taxon>
        <taxon>Pleocyemata</taxon>
        <taxon>Brachyura</taxon>
        <taxon>Eubrachyura</taxon>
        <taxon>Portunoidea</taxon>
        <taxon>Portunidae</taxon>
        <taxon>Portuninae</taxon>
        <taxon>Portunus</taxon>
    </lineage>
</organism>
<dbReference type="EMBL" id="VSRR010085444">
    <property type="protein sequence ID" value="MPC90751.1"/>
    <property type="molecule type" value="Genomic_DNA"/>
</dbReference>
<gene>
    <name evidence="1" type="ORF">E2C01_085749</name>
</gene>
<comment type="caution">
    <text evidence="1">The sequence shown here is derived from an EMBL/GenBank/DDBJ whole genome shotgun (WGS) entry which is preliminary data.</text>
</comment>